<dbReference type="GO" id="GO:0005737">
    <property type="term" value="C:cytoplasm"/>
    <property type="evidence" value="ECO:0007669"/>
    <property type="project" value="UniProtKB-ARBA"/>
</dbReference>
<organism evidence="10 11">
    <name type="scientific">Phototrophicus methaneseepsis</name>
    <dbReference type="NCBI Taxonomy" id="2710758"/>
    <lineage>
        <taxon>Bacteria</taxon>
        <taxon>Bacillati</taxon>
        <taxon>Chloroflexota</taxon>
        <taxon>Candidatus Thermofontia</taxon>
        <taxon>Phototrophicales</taxon>
        <taxon>Phototrophicaceae</taxon>
        <taxon>Phototrophicus</taxon>
    </lineage>
</organism>
<dbReference type="SUPFAM" id="SSF56047">
    <property type="entry name" value="Ribosomal protein S8"/>
    <property type="match status" value="1"/>
</dbReference>
<dbReference type="GO" id="GO:0005840">
    <property type="term" value="C:ribosome"/>
    <property type="evidence" value="ECO:0007669"/>
    <property type="project" value="UniProtKB-KW"/>
</dbReference>
<dbReference type="Proteomes" id="UP000594468">
    <property type="component" value="Chromosome"/>
</dbReference>
<dbReference type="InterPro" id="IPR035987">
    <property type="entry name" value="Ribosomal_uS8_sf"/>
</dbReference>
<keyword evidence="11" id="KW-1185">Reference proteome</keyword>
<evidence type="ECO:0000313" key="10">
    <source>
        <dbReference type="EMBL" id="QPC84812.1"/>
    </source>
</evidence>
<dbReference type="NCBIfam" id="NF001109">
    <property type="entry name" value="PRK00136.1"/>
    <property type="match status" value="1"/>
</dbReference>
<reference evidence="10 11" key="1">
    <citation type="submission" date="2020-02" db="EMBL/GenBank/DDBJ databases">
        <authorList>
            <person name="Zheng R.K."/>
            <person name="Sun C.M."/>
        </authorList>
    </citation>
    <scope>NUCLEOTIDE SEQUENCE [LARGE SCALE GENOMIC DNA]</scope>
    <source>
        <strain evidence="11">rifampicinis</strain>
    </source>
</reference>
<evidence type="ECO:0000256" key="8">
    <source>
        <dbReference type="HAMAP-Rule" id="MF_01302"/>
    </source>
</evidence>
<keyword evidence="2 8" id="KW-0699">rRNA-binding</keyword>
<evidence type="ECO:0000256" key="4">
    <source>
        <dbReference type="ARBA" id="ARBA00022980"/>
    </source>
</evidence>
<evidence type="ECO:0000256" key="2">
    <source>
        <dbReference type="ARBA" id="ARBA00022730"/>
    </source>
</evidence>
<keyword evidence="4 8" id="KW-0689">Ribosomal protein</keyword>
<dbReference type="GO" id="GO:1990904">
    <property type="term" value="C:ribonucleoprotein complex"/>
    <property type="evidence" value="ECO:0007669"/>
    <property type="project" value="UniProtKB-KW"/>
</dbReference>
<keyword evidence="5 8" id="KW-0687">Ribonucleoprotein</keyword>
<dbReference type="GO" id="GO:0019843">
    <property type="term" value="F:rRNA binding"/>
    <property type="evidence" value="ECO:0007669"/>
    <property type="project" value="UniProtKB-UniRule"/>
</dbReference>
<dbReference type="Gene3D" id="3.30.1490.10">
    <property type="match status" value="1"/>
</dbReference>
<dbReference type="RefSeq" id="WP_195172875.1">
    <property type="nucleotide sequence ID" value="NZ_CP062983.1"/>
</dbReference>
<comment type="similarity">
    <text evidence="1 8 9">Belongs to the universal ribosomal protein uS8 family.</text>
</comment>
<dbReference type="AlphaFoldDB" id="A0A7S8ED70"/>
<dbReference type="EMBL" id="CP062983">
    <property type="protein sequence ID" value="QPC84812.1"/>
    <property type="molecule type" value="Genomic_DNA"/>
</dbReference>
<name>A0A7S8ED70_9CHLR</name>
<dbReference type="GO" id="GO:0006412">
    <property type="term" value="P:translation"/>
    <property type="evidence" value="ECO:0007669"/>
    <property type="project" value="UniProtKB-UniRule"/>
</dbReference>
<sequence length="136" mass="15295">MNTTNDPIADMLTRVRNALLAKHREVAVPVSKIKLEIARILKEEGYVEDYSMGEESPVPMIHISLKYHGSRRTRRPVITKLQRISKPGRRVYRKRSDLPIVLSGTGIAIVTTPKGVMTAQQARKEGVGGEVLCYVW</sequence>
<dbReference type="PANTHER" id="PTHR11758">
    <property type="entry name" value="40S RIBOSOMAL PROTEIN S15A"/>
    <property type="match status" value="1"/>
</dbReference>
<dbReference type="PROSITE" id="PS00053">
    <property type="entry name" value="RIBOSOMAL_S8"/>
    <property type="match status" value="1"/>
</dbReference>
<dbReference type="FunFam" id="3.30.1370.30:FF:000002">
    <property type="entry name" value="30S ribosomal protein S8"/>
    <property type="match status" value="1"/>
</dbReference>
<dbReference type="InterPro" id="IPR000630">
    <property type="entry name" value="Ribosomal_uS8"/>
</dbReference>
<protein>
    <recommendedName>
        <fullName evidence="6 8">Small ribosomal subunit protein uS8</fullName>
    </recommendedName>
</protein>
<comment type="subunit">
    <text evidence="7 8">Part of the 30S ribosomal subunit. Contacts proteins S5 and S12.</text>
</comment>
<dbReference type="KEGG" id="pmet:G4Y79_10690"/>
<gene>
    <name evidence="8 10" type="primary">rpsH</name>
    <name evidence="10" type="ORF">G4Y79_10690</name>
</gene>
<proteinExistence type="inferred from homology"/>
<accession>A0A7S8ED70</accession>
<dbReference type="GO" id="GO:0003735">
    <property type="term" value="F:structural constituent of ribosome"/>
    <property type="evidence" value="ECO:0007669"/>
    <property type="project" value="InterPro"/>
</dbReference>
<dbReference type="HAMAP" id="MF_01302_B">
    <property type="entry name" value="Ribosomal_uS8_B"/>
    <property type="match status" value="1"/>
</dbReference>
<evidence type="ECO:0000256" key="1">
    <source>
        <dbReference type="ARBA" id="ARBA00006471"/>
    </source>
</evidence>
<dbReference type="FunFam" id="3.30.1490.10:FF:000001">
    <property type="entry name" value="30S ribosomal protein S8"/>
    <property type="match status" value="1"/>
</dbReference>
<comment type="function">
    <text evidence="8">One of the primary rRNA binding proteins, it binds directly to 16S rRNA central domain where it helps coordinate assembly of the platform of the 30S subunit.</text>
</comment>
<evidence type="ECO:0000313" key="11">
    <source>
        <dbReference type="Proteomes" id="UP000594468"/>
    </source>
</evidence>
<dbReference type="InterPro" id="IPR047863">
    <property type="entry name" value="Ribosomal_uS8_CS"/>
</dbReference>
<evidence type="ECO:0000256" key="9">
    <source>
        <dbReference type="RuleBase" id="RU003660"/>
    </source>
</evidence>
<dbReference type="Pfam" id="PF00410">
    <property type="entry name" value="Ribosomal_S8"/>
    <property type="match status" value="1"/>
</dbReference>
<dbReference type="Gene3D" id="3.30.1370.30">
    <property type="match status" value="1"/>
</dbReference>
<evidence type="ECO:0000256" key="6">
    <source>
        <dbReference type="ARBA" id="ARBA00035258"/>
    </source>
</evidence>
<keyword evidence="3 8" id="KW-0694">RNA-binding</keyword>
<evidence type="ECO:0000256" key="5">
    <source>
        <dbReference type="ARBA" id="ARBA00023274"/>
    </source>
</evidence>
<evidence type="ECO:0000256" key="3">
    <source>
        <dbReference type="ARBA" id="ARBA00022884"/>
    </source>
</evidence>
<evidence type="ECO:0000256" key="7">
    <source>
        <dbReference type="ARBA" id="ARBA00046740"/>
    </source>
</evidence>